<accession>A0AAD5QZV9</accession>
<dbReference type="EMBL" id="JAHQIW010005660">
    <property type="protein sequence ID" value="KAJ1366791.1"/>
    <property type="molecule type" value="Genomic_DNA"/>
</dbReference>
<protein>
    <submittedName>
        <fullName evidence="1">Uncharacterized protein</fullName>
    </submittedName>
</protein>
<name>A0AAD5QZV9_PARTN</name>
<dbReference type="Proteomes" id="UP001196413">
    <property type="component" value="Unassembled WGS sequence"/>
</dbReference>
<gene>
    <name evidence="1" type="ORF">KIN20_027553</name>
</gene>
<dbReference type="AlphaFoldDB" id="A0AAD5QZV9"/>
<sequence>EVYDVRYNSSLVETFLKKETSQETSVHQKSVRQEIVSASSSKCLEEVRSKRTRCQSMRTARVNYALPH</sequence>
<feature type="non-terminal residue" evidence="1">
    <location>
        <position position="1"/>
    </location>
</feature>
<organism evidence="1 2">
    <name type="scientific">Parelaphostrongylus tenuis</name>
    <name type="common">Meningeal worm</name>
    <dbReference type="NCBI Taxonomy" id="148309"/>
    <lineage>
        <taxon>Eukaryota</taxon>
        <taxon>Metazoa</taxon>
        <taxon>Ecdysozoa</taxon>
        <taxon>Nematoda</taxon>
        <taxon>Chromadorea</taxon>
        <taxon>Rhabditida</taxon>
        <taxon>Rhabditina</taxon>
        <taxon>Rhabditomorpha</taxon>
        <taxon>Strongyloidea</taxon>
        <taxon>Metastrongylidae</taxon>
        <taxon>Parelaphostrongylus</taxon>
    </lineage>
</organism>
<keyword evidence="2" id="KW-1185">Reference proteome</keyword>
<evidence type="ECO:0000313" key="2">
    <source>
        <dbReference type="Proteomes" id="UP001196413"/>
    </source>
</evidence>
<reference evidence="1" key="1">
    <citation type="submission" date="2021-06" db="EMBL/GenBank/DDBJ databases">
        <title>Parelaphostrongylus tenuis whole genome reference sequence.</title>
        <authorList>
            <person name="Garwood T.J."/>
            <person name="Larsen P.A."/>
            <person name="Fountain-Jones N.M."/>
            <person name="Garbe J.R."/>
            <person name="Macchietto M.G."/>
            <person name="Kania S.A."/>
            <person name="Gerhold R.W."/>
            <person name="Richards J.E."/>
            <person name="Wolf T.M."/>
        </authorList>
    </citation>
    <scope>NUCLEOTIDE SEQUENCE</scope>
    <source>
        <strain evidence="1">MNPRO001-30</strain>
        <tissue evidence="1">Meninges</tissue>
    </source>
</reference>
<comment type="caution">
    <text evidence="1">The sequence shown here is derived from an EMBL/GenBank/DDBJ whole genome shotgun (WGS) entry which is preliminary data.</text>
</comment>
<proteinExistence type="predicted"/>
<evidence type="ECO:0000313" key="1">
    <source>
        <dbReference type="EMBL" id="KAJ1366791.1"/>
    </source>
</evidence>